<proteinExistence type="predicted"/>
<reference evidence="2 3" key="2">
    <citation type="submission" date="2016-03" db="EMBL/GenBank/DDBJ databases">
        <title>New uncultured bacterium of the family Gallionellaceae from acid mine drainage: description and reconstruction of genome based on metagenomic analysis of microbial community.</title>
        <authorList>
            <person name="Kadnikov V."/>
            <person name="Ivasenko D."/>
            <person name="Beletsky A."/>
            <person name="Mardanov A."/>
            <person name="Danilova E."/>
            <person name="Pimenov N."/>
            <person name="Karnachuk O."/>
            <person name="Ravin N."/>
        </authorList>
    </citation>
    <scope>NUCLEOTIDE SEQUENCE [LARGE SCALE GENOMIC DNA]</scope>
    <source>
        <strain evidence="2">ShG14-8</strain>
    </source>
</reference>
<feature type="non-terminal residue" evidence="2">
    <location>
        <position position="1"/>
    </location>
</feature>
<name>A0A139BPF0_9PROT</name>
<evidence type="ECO:0000313" key="2">
    <source>
        <dbReference type="EMBL" id="KXS30818.1"/>
    </source>
</evidence>
<gene>
    <name evidence="2" type="ORF">AWT59_3052</name>
</gene>
<dbReference type="EMBL" id="LSLI01000137">
    <property type="protein sequence ID" value="KXS30818.1"/>
    <property type="molecule type" value="Genomic_DNA"/>
</dbReference>
<dbReference type="InterPro" id="IPR035965">
    <property type="entry name" value="PAS-like_dom_sf"/>
</dbReference>
<organism evidence="2 3">
    <name type="scientific">Candidatus Gallionella acididurans</name>
    <dbReference type="NCBI Taxonomy" id="1796491"/>
    <lineage>
        <taxon>Bacteria</taxon>
        <taxon>Pseudomonadati</taxon>
        <taxon>Pseudomonadota</taxon>
        <taxon>Betaproteobacteria</taxon>
        <taxon>Nitrosomonadales</taxon>
        <taxon>Gallionellaceae</taxon>
        <taxon>Gallionella</taxon>
    </lineage>
</organism>
<dbReference type="Proteomes" id="UP000070578">
    <property type="component" value="Unassembled WGS sequence"/>
</dbReference>
<sequence>SSVTSILHNKYFHQAIIREQVMNPARENNVASNIDSPSRVEWQEPPMLTVDERGMICDCSKAGEKLFGYSLKDLVWQPVSKLLPELSGIQLVNNGRFNSQLGFLSRCGQPFLAINRLGNIFLNNLHFVLLNYSGEYAIRVIVQPC</sequence>
<dbReference type="Gene3D" id="3.30.450.20">
    <property type="entry name" value="PAS domain"/>
    <property type="match status" value="1"/>
</dbReference>
<dbReference type="AlphaFoldDB" id="A0A139BPF0"/>
<dbReference type="Pfam" id="PF00989">
    <property type="entry name" value="PAS"/>
    <property type="match status" value="1"/>
</dbReference>
<dbReference type="InterPro" id="IPR013767">
    <property type="entry name" value="PAS_fold"/>
</dbReference>
<dbReference type="CDD" id="cd00130">
    <property type="entry name" value="PAS"/>
    <property type="match status" value="1"/>
</dbReference>
<dbReference type="SUPFAM" id="SSF55785">
    <property type="entry name" value="PYP-like sensor domain (PAS domain)"/>
    <property type="match status" value="1"/>
</dbReference>
<dbReference type="GO" id="GO:0006355">
    <property type="term" value="P:regulation of DNA-templated transcription"/>
    <property type="evidence" value="ECO:0007669"/>
    <property type="project" value="InterPro"/>
</dbReference>
<protein>
    <recommendedName>
        <fullName evidence="1">PAS fold domain-containing protein</fullName>
    </recommendedName>
</protein>
<comment type="caution">
    <text evidence="2">The sequence shown here is derived from an EMBL/GenBank/DDBJ whole genome shotgun (WGS) entry which is preliminary data.</text>
</comment>
<dbReference type="InterPro" id="IPR000014">
    <property type="entry name" value="PAS"/>
</dbReference>
<feature type="domain" description="PAS fold" evidence="1">
    <location>
        <begin position="45"/>
        <end position="85"/>
    </location>
</feature>
<reference evidence="2 3" key="1">
    <citation type="submission" date="2016-02" db="EMBL/GenBank/DDBJ databases">
        <authorList>
            <person name="Wen L."/>
            <person name="He K."/>
            <person name="Yang H."/>
        </authorList>
    </citation>
    <scope>NUCLEOTIDE SEQUENCE [LARGE SCALE GENOMIC DNA]</scope>
    <source>
        <strain evidence="2">ShG14-8</strain>
    </source>
</reference>
<accession>A0A139BPF0</accession>
<evidence type="ECO:0000259" key="1">
    <source>
        <dbReference type="Pfam" id="PF00989"/>
    </source>
</evidence>
<evidence type="ECO:0000313" key="3">
    <source>
        <dbReference type="Proteomes" id="UP000070578"/>
    </source>
</evidence>